<evidence type="ECO:0000313" key="3">
    <source>
        <dbReference type="EMBL" id="MDH0364654.1"/>
    </source>
</evidence>
<dbReference type="Proteomes" id="UP001158297">
    <property type="component" value="Unassembled WGS sequence"/>
</dbReference>
<evidence type="ECO:0000313" key="4">
    <source>
        <dbReference type="Proteomes" id="UP001158297"/>
    </source>
</evidence>
<evidence type="ECO:0000256" key="2">
    <source>
        <dbReference type="SAM" id="MobiDB-lite"/>
    </source>
</evidence>
<dbReference type="AlphaFoldDB" id="A0AA42L7Y8"/>
<dbReference type="InterPro" id="IPR032427">
    <property type="entry name" value="P22_portal"/>
</dbReference>
<reference evidence="3" key="1">
    <citation type="submission" date="2022-09" db="EMBL/GenBank/DDBJ databases">
        <title>Intensive care unit water sources are persistently colonized with multi-drug resistant bacteria and are the site of extensive horizontal gene transfer of antibiotic resistance genes.</title>
        <authorList>
            <person name="Diorio-Toth L."/>
        </authorList>
    </citation>
    <scope>NUCLEOTIDE SEQUENCE</scope>
    <source>
        <strain evidence="3">GD04130</strain>
    </source>
</reference>
<keyword evidence="1" id="KW-0175">Coiled coil</keyword>
<accession>A0AA42L7Y8</accession>
<sequence>MSNPKARANWDRWQYGKNRGHIDYMKQADRCEQMYLGGGRQWRAEDRAFVEGQKRPALEFNEIKGAVNTAIGYQIQNRMDIAFKPRGGEADLATATILSKVAMQVADQCGLHWKETQVFSDGLIQQRGYFDVRMNFDQNIHGEIQVDTLDPLDVMPDPDAKTYDPKGWSDVTISRWLTLDEIENRYGKKARKIADESGDAGYDFGDAGDDGPERNKFGAGGVAGVAEAFSSQAEGPHRFRVIDRQIRVYKLTKCVVFPDTGDVRPVDQLSAESLADALAKGAVETKRMQHRIEWVVSTCTSVLHDATSPYDDFTVVPYFAYFRRGLTVGMVDDAIGPQEALNKAVSQFVHILNTSANSGWITEENSITNMDSGELEQRGATTGLHIEVKKGATPPQKIKPNEVPTGVDRLIDRADKAIRDATVPDVLRGSAGPEVAGVAIQSRQFAGQQQLAVPLDNLAYTRRLLARRILALIQTFYDAHRIFRITETNPYTGKQEVETVEINQYDGATGGYFNDVTVGTYDVVITEQPMQVTFQNSQFNQALEMRKAGIRISDAMVVRYSNLQDKHEILQGLQPAPQESNPVDAARAALLQAQANRTAKEADRTEAQTRKIDAEATNKQVETQYSAVQTGQVIAANPAVSGLADGLLRSANFKDHDAAPIVPEVDANAALSVPANVPTNTNPLTPANPSVGMNRGIRTPDADGVQP</sequence>
<organism evidence="3 4">
    <name type="scientific">Comamonas aquatica</name>
    <dbReference type="NCBI Taxonomy" id="225991"/>
    <lineage>
        <taxon>Bacteria</taxon>
        <taxon>Pseudomonadati</taxon>
        <taxon>Pseudomonadota</taxon>
        <taxon>Betaproteobacteria</taxon>
        <taxon>Burkholderiales</taxon>
        <taxon>Comamonadaceae</taxon>
        <taxon>Comamonas</taxon>
    </lineage>
</organism>
<dbReference type="EMBL" id="JAODZU010000024">
    <property type="protein sequence ID" value="MDH0364654.1"/>
    <property type="molecule type" value="Genomic_DNA"/>
</dbReference>
<dbReference type="Pfam" id="PF16510">
    <property type="entry name" value="P22_portal"/>
    <property type="match status" value="1"/>
</dbReference>
<dbReference type="RefSeq" id="WP_279819591.1">
    <property type="nucleotide sequence ID" value="NZ_JAOCAZ010000040.1"/>
</dbReference>
<proteinExistence type="predicted"/>
<feature type="compositionally biased region" description="Low complexity" evidence="2">
    <location>
        <begin position="678"/>
        <end position="689"/>
    </location>
</feature>
<feature type="region of interest" description="Disordered" evidence="2">
    <location>
        <begin position="678"/>
        <end position="707"/>
    </location>
</feature>
<protein>
    <submittedName>
        <fullName evidence="3">Genomic island protein</fullName>
    </submittedName>
</protein>
<comment type="caution">
    <text evidence="3">The sequence shown here is derived from an EMBL/GenBank/DDBJ whole genome shotgun (WGS) entry which is preliminary data.</text>
</comment>
<evidence type="ECO:0000256" key="1">
    <source>
        <dbReference type="SAM" id="Coils"/>
    </source>
</evidence>
<feature type="coiled-coil region" evidence="1">
    <location>
        <begin position="588"/>
        <end position="624"/>
    </location>
</feature>
<gene>
    <name evidence="3" type="ORF">N7330_16565</name>
</gene>
<name>A0AA42L7Y8_9BURK</name>